<protein>
    <submittedName>
        <fullName evidence="1">Uncharacterized protein</fullName>
    </submittedName>
</protein>
<gene>
    <name evidence="1" type="ORF">IPK02_04980</name>
</gene>
<dbReference type="Proteomes" id="UP000706151">
    <property type="component" value="Unassembled WGS sequence"/>
</dbReference>
<accession>A0A935T719</accession>
<evidence type="ECO:0000313" key="2">
    <source>
        <dbReference type="Proteomes" id="UP000706151"/>
    </source>
</evidence>
<dbReference type="AlphaFoldDB" id="A0A935T719"/>
<comment type="caution">
    <text evidence="1">The sequence shown here is derived from an EMBL/GenBank/DDBJ whole genome shotgun (WGS) entry which is preliminary data.</text>
</comment>
<name>A0A935T719_9PROT</name>
<sequence>MVLELAARHGADRDILLPTLNEQVLKAECEVAMVRGVFGFPFSLYHRRPASAF</sequence>
<evidence type="ECO:0000313" key="1">
    <source>
        <dbReference type="EMBL" id="MBK7953361.1"/>
    </source>
</evidence>
<dbReference type="EMBL" id="JADJOT010000004">
    <property type="protein sequence ID" value="MBK7953361.1"/>
    <property type="molecule type" value="Genomic_DNA"/>
</dbReference>
<proteinExistence type="predicted"/>
<organism evidence="1 2">
    <name type="scientific">Candidatus Accumulibacter affinis</name>
    <dbReference type="NCBI Taxonomy" id="2954384"/>
    <lineage>
        <taxon>Bacteria</taxon>
        <taxon>Pseudomonadati</taxon>
        <taxon>Pseudomonadota</taxon>
        <taxon>Betaproteobacteria</taxon>
        <taxon>Candidatus Accumulibacter</taxon>
    </lineage>
</organism>
<reference evidence="1 2" key="1">
    <citation type="submission" date="2020-10" db="EMBL/GenBank/DDBJ databases">
        <title>Connecting structure to function with the recovery of over 1000 high-quality activated sludge metagenome-assembled genomes encoding full-length rRNA genes using long-read sequencing.</title>
        <authorList>
            <person name="Singleton C.M."/>
            <person name="Petriglieri F."/>
            <person name="Kristensen J.M."/>
            <person name="Kirkegaard R.H."/>
            <person name="Michaelsen T.Y."/>
            <person name="Andersen M.H."/>
            <person name="Karst S.M."/>
            <person name="Dueholm M.S."/>
            <person name="Nielsen P.H."/>
            <person name="Albertsen M."/>
        </authorList>
    </citation>
    <scope>NUCLEOTIDE SEQUENCE [LARGE SCALE GENOMIC DNA]</scope>
    <source>
        <strain evidence="1">Fred_18-Q3-R57-64_BAT3C.720</strain>
    </source>
</reference>